<protein>
    <submittedName>
        <fullName evidence="2">Uncharacterized protein</fullName>
    </submittedName>
</protein>
<evidence type="ECO:0000313" key="3">
    <source>
        <dbReference type="Proteomes" id="UP000777438"/>
    </source>
</evidence>
<gene>
    <name evidence="2" type="ORF">B0T10DRAFT_467503</name>
</gene>
<keyword evidence="3" id="KW-1185">Reference proteome</keyword>
<dbReference type="OrthoDB" id="5043919at2759"/>
<dbReference type="Proteomes" id="UP000777438">
    <property type="component" value="Unassembled WGS sequence"/>
</dbReference>
<comment type="caution">
    <text evidence="2">The sequence shown here is derived from an EMBL/GenBank/DDBJ whole genome shotgun (WGS) entry which is preliminary data.</text>
</comment>
<sequence>MIDTYEICQQLALSSYSLADLLMIWDAFRVLKTRHAEFARLCETKDSEPACMWGYPSREHYTHQPDLIAPIHQSSIDYAERIANSSSPVESLGVSVAQWDLVRGKAVDKELVESYLKLLQPRTPGVTISPIINESDLGNALTQMNHSERTILPIQKGSEWAFAIAYPDGSIQWYDSNPDSMIPALAQSSLYVSTNWFGPQHERYEDSGLFVLLGIRLLARTLPHLPQDKALSVIKTFRPRMLAELLCGRLDPSEADFKTAISGQLESESAANGGHQPEFSFFDDANWAMDASRDRSNTSSAEPELDPPQTRTDPHERVPRYGVVQSRAPPVERMGRRPQPKPSPKMLQPRPMDERREILRLLSRAAAFSRISRLSDKSDITLLCSYSNRQVISSEFHRRYTSVLFHNASAQLGNSASIIRATNGKLNEATVRKTQSRCLVWKKLCEVALDLNLYEFILLCVIPEQSPNRDPPLEDASDIHCRLLNHPRDPLLYYATKASDLCKAIVENALHPRSLMIELYPHRQGEEMTDADYDMFTSTDPHVKRGIPRDNRQSYG</sequence>
<dbReference type="AlphaFoldDB" id="A0A9P8VPY2"/>
<dbReference type="EMBL" id="JAGPYM010000082">
    <property type="protein sequence ID" value="KAH6868983.1"/>
    <property type="molecule type" value="Genomic_DNA"/>
</dbReference>
<organism evidence="2 3">
    <name type="scientific">Thelonectria olida</name>
    <dbReference type="NCBI Taxonomy" id="1576542"/>
    <lineage>
        <taxon>Eukaryota</taxon>
        <taxon>Fungi</taxon>
        <taxon>Dikarya</taxon>
        <taxon>Ascomycota</taxon>
        <taxon>Pezizomycotina</taxon>
        <taxon>Sordariomycetes</taxon>
        <taxon>Hypocreomycetidae</taxon>
        <taxon>Hypocreales</taxon>
        <taxon>Nectriaceae</taxon>
        <taxon>Thelonectria</taxon>
    </lineage>
</organism>
<evidence type="ECO:0000313" key="2">
    <source>
        <dbReference type="EMBL" id="KAH6868983.1"/>
    </source>
</evidence>
<proteinExistence type="predicted"/>
<reference evidence="2 3" key="1">
    <citation type="journal article" date="2021" name="Nat. Commun.">
        <title>Genetic determinants of endophytism in the Arabidopsis root mycobiome.</title>
        <authorList>
            <person name="Mesny F."/>
            <person name="Miyauchi S."/>
            <person name="Thiergart T."/>
            <person name="Pickel B."/>
            <person name="Atanasova L."/>
            <person name="Karlsson M."/>
            <person name="Huettel B."/>
            <person name="Barry K.W."/>
            <person name="Haridas S."/>
            <person name="Chen C."/>
            <person name="Bauer D."/>
            <person name="Andreopoulos W."/>
            <person name="Pangilinan J."/>
            <person name="LaButti K."/>
            <person name="Riley R."/>
            <person name="Lipzen A."/>
            <person name="Clum A."/>
            <person name="Drula E."/>
            <person name="Henrissat B."/>
            <person name="Kohler A."/>
            <person name="Grigoriev I.V."/>
            <person name="Martin F.M."/>
            <person name="Hacquard S."/>
        </authorList>
    </citation>
    <scope>NUCLEOTIDE SEQUENCE [LARGE SCALE GENOMIC DNA]</scope>
    <source>
        <strain evidence="2 3">MPI-CAGE-CH-0241</strain>
    </source>
</reference>
<accession>A0A9P8VPY2</accession>
<feature type="region of interest" description="Disordered" evidence="1">
    <location>
        <begin position="292"/>
        <end position="350"/>
    </location>
</feature>
<evidence type="ECO:0000256" key="1">
    <source>
        <dbReference type="SAM" id="MobiDB-lite"/>
    </source>
</evidence>
<name>A0A9P8VPY2_9HYPO</name>